<dbReference type="AlphaFoldDB" id="A0A4U6XDK2"/>
<feature type="chain" id="PRO_5020310592" evidence="2">
    <location>
        <begin position="21"/>
        <end position="751"/>
    </location>
</feature>
<gene>
    <name evidence="5" type="ORF">CTA1_6009</name>
</gene>
<dbReference type="STRING" id="1306861.A0A4U6XDK2"/>
<keyword evidence="2" id="KW-0732">Signal</keyword>
<dbReference type="EMBL" id="PJEX01000165">
    <property type="protein sequence ID" value="TKW53858.1"/>
    <property type="molecule type" value="Genomic_DNA"/>
</dbReference>
<feature type="signal peptide" evidence="2">
    <location>
        <begin position="1"/>
        <end position="20"/>
    </location>
</feature>
<evidence type="ECO:0000259" key="3">
    <source>
        <dbReference type="Pfam" id="PF03572"/>
    </source>
</evidence>
<proteinExistence type="predicted"/>
<evidence type="ECO:0000313" key="5">
    <source>
        <dbReference type="EMBL" id="TKW53858.1"/>
    </source>
</evidence>
<organism evidence="5 6">
    <name type="scientific">Colletotrichum tanaceti</name>
    <dbReference type="NCBI Taxonomy" id="1306861"/>
    <lineage>
        <taxon>Eukaryota</taxon>
        <taxon>Fungi</taxon>
        <taxon>Dikarya</taxon>
        <taxon>Ascomycota</taxon>
        <taxon>Pezizomycotina</taxon>
        <taxon>Sordariomycetes</taxon>
        <taxon>Hypocreomycetidae</taxon>
        <taxon>Glomerellales</taxon>
        <taxon>Glomerellaceae</taxon>
        <taxon>Colletotrichum</taxon>
        <taxon>Colletotrichum destructivum species complex</taxon>
    </lineage>
</organism>
<dbReference type="InterPro" id="IPR029045">
    <property type="entry name" value="ClpP/crotonase-like_dom_sf"/>
</dbReference>
<evidence type="ECO:0000259" key="4">
    <source>
        <dbReference type="Pfam" id="PF23658"/>
    </source>
</evidence>
<dbReference type="InterPro" id="IPR056186">
    <property type="entry name" value="PDZ_CPAF-rel"/>
</dbReference>
<evidence type="ECO:0000256" key="2">
    <source>
        <dbReference type="SAM" id="SignalP"/>
    </source>
</evidence>
<feature type="domain" description="CPAF-like PDZ" evidence="4">
    <location>
        <begin position="139"/>
        <end position="253"/>
    </location>
</feature>
<sequence>MKRVLAVASAALVAAQNGTSQSPCAVVASKLASRPAPAIAAVEAYNCLNSVPVDTQGNSKLIDQLKQVWQFHSETAWLKNPGSDWEYGPLDIMGELDKIKSNLESYESEYAVQLAIQNITIRTGNFHFNYQPDILQVFNFRRMFDVASISSDGKALPKLYVHNDVAALAEGDDSISDIESINGMSPYDFLQANFYSQYINSDGRMNNMFSKGDTNNHGAFARPSKYDGNRTDVVWTNSSQASFPNIATTAQSFRGVVDGTTFFKRFCTGALTGAKSGTSKGKEKQVISPAILGPVPTIPADTYHLSSRAKRQSIPSAGAYANAVAVAETGTVAGYFLTDSGFSDVAVLKIISFSNPDDDRFNETFFNNNFQDTVQSFLQQCIDQNKQKLIIDLRENGGGNTNLLIDAFMQLFPDMDPFSGQRYRATDAFNKIGDAVNEVYASSDLASKFQATFEESILNGLLFRYWAWWHFRTAEGENFDSWDEFNGPLNLNNDKVTTAFRYNYSNADRVSILPEGFSFVTGPRPTAFQPSNVVMFTDALCGSSCASFHEELKNIAGVKAVTVGGRPENKPIETVAGTKGGEVIPLIQFTRYAAATLNLASVAGLSAVQSNDPTLSAVANVPNVATRVGDSFSRAQSQDQIRKGDKTATPLQYIYEAADCRIFYTAESYADPVEAWKQVWSAFLNNSRCVEGSTGDKSSISGGYKPYGSAEVESEDEPSGPGSSHGTSAASSSQSGSVGIALLTVVFAFVL</sequence>
<dbReference type="GO" id="GO:0008236">
    <property type="term" value="F:serine-type peptidase activity"/>
    <property type="evidence" value="ECO:0007669"/>
    <property type="project" value="InterPro"/>
</dbReference>
<name>A0A4U6XDK2_9PEZI</name>
<comment type="caution">
    <text evidence="5">The sequence shown here is derived from an EMBL/GenBank/DDBJ whole genome shotgun (WGS) entry which is preliminary data.</text>
</comment>
<dbReference type="PANTHER" id="PTHR37049:SF4">
    <property type="entry name" value="RHODANESE DOMAIN-CONTAINING PROTEIN"/>
    <property type="match status" value="1"/>
</dbReference>
<feature type="region of interest" description="Disordered" evidence="1">
    <location>
        <begin position="692"/>
        <end position="734"/>
    </location>
</feature>
<feature type="compositionally biased region" description="Low complexity" evidence="1">
    <location>
        <begin position="719"/>
        <end position="734"/>
    </location>
</feature>
<accession>A0A4U6XDK2</accession>
<dbReference type="Pfam" id="PF03572">
    <property type="entry name" value="Peptidase_S41"/>
    <property type="match status" value="1"/>
</dbReference>
<dbReference type="SUPFAM" id="SSF52096">
    <property type="entry name" value="ClpP/crotonase"/>
    <property type="match status" value="1"/>
</dbReference>
<dbReference type="OrthoDB" id="27214at2759"/>
<dbReference type="Proteomes" id="UP000310108">
    <property type="component" value="Unassembled WGS sequence"/>
</dbReference>
<feature type="domain" description="Tail specific protease" evidence="3">
    <location>
        <begin position="345"/>
        <end position="427"/>
    </location>
</feature>
<reference evidence="5 6" key="1">
    <citation type="journal article" date="2019" name="PLoS ONE">
        <title>Comparative genome analysis indicates high evolutionary potential of pathogenicity genes in Colletotrichum tanaceti.</title>
        <authorList>
            <person name="Lelwala R.V."/>
            <person name="Korhonen P.K."/>
            <person name="Young N.D."/>
            <person name="Scott J.B."/>
            <person name="Ades P.A."/>
            <person name="Gasser R.B."/>
            <person name="Taylor P.W.J."/>
        </authorList>
    </citation>
    <scope>NUCLEOTIDE SEQUENCE [LARGE SCALE GENOMIC DNA]</scope>
    <source>
        <strain evidence="5">BRIP57314</strain>
    </source>
</reference>
<dbReference type="PANTHER" id="PTHR37049">
    <property type="entry name" value="PEPTIDASE S41 FAMILY PROTEIN"/>
    <property type="match status" value="1"/>
</dbReference>
<dbReference type="InterPro" id="IPR005151">
    <property type="entry name" value="Tail-specific_protease"/>
</dbReference>
<evidence type="ECO:0000313" key="6">
    <source>
        <dbReference type="Proteomes" id="UP000310108"/>
    </source>
</evidence>
<dbReference type="InterPro" id="IPR052766">
    <property type="entry name" value="S41A_metabolite_peptidase"/>
</dbReference>
<keyword evidence="6" id="KW-1185">Reference proteome</keyword>
<protein>
    <submittedName>
        <fullName evidence="5">Uncharacterized protein</fullName>
    </submittedName>
</protein>
<dbReference type="Pfam" id="PF23658">
    <property type="entry name" value="PDZ_CPAF_rel"/>
    <property type="match status" value="1"/>
</dbReference>
<evidence type="ECO:0000256" key="1">
    <source>
        <dbReference type="SAM" id="MobiDB-lite"/>
    </source>
</evidence>
<dbReference type="GO" id="GO:0006508">
    <property type="term" value="P:proteolysis"/>
    <property type="evidence" value="ECO:0007669"/>
    <property type="project" value="InterPro"/>
</dbReference>
<dbReference type="Gene3D" id="3.90.226.10">
    <property type="entry name" value="2-enoyl-CoA Hydratase, Chain A, domain 1"/>
    <property type="match status" value="1"/>
</dbReference>